<keyword evidence="5" id="KW-0029">Amino-acid transport</keyword>
<feature type="transmembrane region" description="Helical" evidence="9">
    <location>
        <begin position="100"/>
        <end position="121"/>
    </location>
</feature>
<feature type="transmembrane region" description="Helical" evidence="9">
    <location>
        <begin position="258"/>
        <end position="281"/>
    </location>
</feature>
<evidence type="ECO:0000256" key="7">
    <source>
        <dbReference type="ARBA" id="ARBA00023136"/>
    </source>
</evidence>
<reference evidence="10 11" key="1">
    <citation type="submission" date="2018-10" db="EMBL/GenBank/DDBJ databases">
        <title>Robbsia sp. DHC34, isolated from soil.</title>
        <authorList>
            <person name="Gao Z.-H."/>
            <person name="Qiu L.-H."/>
        </authorList>
    </citation>
    <scope>NUCLEOTIDE SEQUENCE [LARGE SCALE GENOMIC DNA]</scope>
    <source>
        <strain evidence="10 11">DHC34</strain>
    </source>
</reference>
<keyword evidence="4 9" id="KW-0812">Transmembrane</keyword>
<evidence type="ECO:0000256" key="8">
    <source>
        <dbReference type="ARBA" id="ARBA00037998"/>
    </source>
</evidence>
<feature type="transmembrane region" description="Helical" evidence="9">
    <location>
        <begin position="160"/>
        <end position="184"/>
    </location>
</feature>
<accession>A0A494XZF3</accession>
<dbReference type="Proteomes" id="UP000270342">
    <property type="component" value="Unassembled WGS sequence"/>
</dbReference>
<feature type="transmembrane region" description="Helical" evidence="9">
    <location>
        <begin position="59"/>
        <end position="80"/>
    </location>
</feature>
<evidence type="ECO:0000256" key="4">
    <source>
        <dbReference type="ARBA" id="ARBA00022692"/>
    </source>
</evidence>
<dbReference type="OrthoDB" id="5293349at2"/>
<dbReference type="GO" id="GO:0022857">
    <property type="term" value="F:transmembrane transporter activity"/>
    <property type="evidence" value="ECO:0007669"/>
    <property type="project" value="InterPro"/>
</dbReference>
<evidence type="ECO:0000256" key="9">
    <source>
        <dbReference type="SAM" id="Phobius"/>
    </source>
</evidence>
<keyword evidence="2" id="KW-0813">Transport</keyword>
<dbReference type="PANTHER" id="PTHR11795">
    <property type="entry name" value="BRANCHED-CHAIN AMINO ACID TRANSPORT SYSTEM PERMEASE PROTEIN LIVH"/>
    <property type="match status" value="1"/>
</dbReference>
<feature type="transmembrane region" description="Helical" evidence="9">
    <location>
        <begin position="127"/>
        <end position="148"/>
    </location>
</feature>
<evidence type="ECO:0000256" key="1">
    <source>
        <dbReference type="ARBA" id="ARBA00004651"/>
    </source>
</evidence>
<dbReference type="RefSeq" id="WP_121086639.1">
    <property type="nucleotide sequence ID" value="NZ_RBZU01000004.1"/>
</dbReference>
<dbReference type="PANTHER" id="PTHR11795:SF450">
    <property type="entry name" value="ABC TRANSPORTER PERMEASE PROTEIN"/>
    <property type="match status" value="1"/>
</dbReference>
<keyword evidence="6 9" id="KW-1133">Transmembrane helix</keyword>
<protein>
    <submittedName>
        <fullName evidence="10">Branched-chain amino acid ABC transporter permease</fullName>
    </submittedName>
</protein>
<keyword evidence="7 9" id="KW-0472">Membrane</keyword>
<keyword evidence="11" id="KW-1185">Reference proteome</keyword>
<feature type="transmembrane region" description="Helical" evidence="9">
    <location>
        <begin position="327"/>
        <end position="346"/>
    </location>
</feature>
<evidence type="ECO:0000313" key="11">
    <source>
        <dbReference type="Proteomes" id="UP000270342"/>
    </source>
</evidence>
<dbReference type="InterPro" id="IPR001851">
    <property type="entry name" value="ABC_transp_permease"/>
</dbReference>
<dbReference type="GO" id="GO:0005886">
    <property type="term" value="C:plasma membrane"/>
    <property type="evidence" value="ECO:0007669"/>
    <property type="project" value="UniProtKB-SubCell"/>
</dbReference>
<comment type="similarity">
    <text evidence="8">Belongs to the binding-protein-dependent transport system permease family. LivHM subfamily.</text>
</comment>
<evidence type="ECO:0000256" key="2">
    <source>
        <dbReference type="ARBA" id="ARBA00022448"/>
    </source>
</evidence>
<evidence type="ECO:0000256" key="5">
    <source>
        <dbReference type="ARBA" id="ARBA00022970"/>
    </source>
</evidence>
<gene>
    <name evidence="10" type="ORF">D7S86_11885</name>
</gene>
<comment type="subcellular location">
    <subcellularLocation>
        <location evidence="1">Cell membrane</location>
        <topology evidence="1">Multi-pass membrane protein</topology>
    </subcellularLocation>
</comment>
<feature type="transmembrane region" description="Helical" evidence="9">
    <location>
        <begin position="18"/>
        <end position="39"/>
    </location>
</feature>
<evidence type="ECO:0000313" key="10">
    <source>
        <dbReference type="EMBL" id="RKP55895.1"/>
    </source>
</evidence>
<evidence type="ECO:0000256" key="6">
    <source>
        <dbReference type="ARBA" id="ARBA00022989"/>
    </source>
</evidence>
<dbReference type="AlphaFoldDB" id="A0A494XZF3"/>
<feature type="transmembrane region" description="Helical" evidence="9">
    <location>
        <begin position="204"/>
        <end position="226"/>
    </location>
</feature>
<keyword evidence="3" id="KW-1003">Cell membrane</keyword>
<dbReference type="CDD" id="cd06582">
    <property type="entry name" value="TM_PBP1_LivH_like"/>
    <property type="match status" value="1"/>
</dbReference>
<evidence type="ECO:0000256" key="3">
    <source>
        <dbReference type="ARBA" id="ARBA00022475"/>
    </source>
</evidence>
<dbReference type="GO" id="GO:0006865">
    <property type="term" value="P:amino acid transport"/>
    <property type="evidence" value="ECO:0007669"/>
    <property type="project" value="UniProtKB-KW"/>
</dbReference>
<organism evidence="10 11">
    <name type="scientific">Pararobbsia silviterrae</name>
    <dbReference type="NCBI Taxonomy" id="1792498"/>
    <lineage>
        <taxon>Bacteria</taxon>
        <taxon>Pseudomonadati</taxon>
        <taxon>Pseudomonadota</taxon>
        <taxon>Betaproteobacteria</taxon>
        <taxon>Burkholderiales</taxon>
        <taxon>Burkholderiaceae</taxon>
        <taxon>Pararobbsia</taxon>
    </lineage>
</organism>
<sequence length="356" mass="36957">MDVSIAAILAQDGITSGAIYALLALGLVLVFSVTRVILIPQGEFVSYGALTLAAIESKTFPATSWLLVVLGCAAFAVEAATHLRARARGAARPGASGRALLTAFARDVLYPFAICGLARVLTRHADLPFWAELALTVLIVVPMGPLIYRLAFERIAEASTLVLLIVAVAVHFVLVGLGLLMFGAEGSRTASLTDANLTLGSLSVSGQSLVVVVAAALLIVALYLFFGQTLTGKALRATSINRLGAQLVGIGTTRAGRIAFTLAAGLGVLSGVLVSPLTTIYYDGGFLIGLKGFVGAIIGGLVSYPIAAAGALLVGVLESYSSFWASAYKEVIVFALIVPVLLWRSLATQHVEEGEE</sequence>
<name>A0A494XZF3_9BURK</name>
<dbReference type="Pfam" id="PF02653">
    <property type="entry name" value="BPD_transp_2"/>
    <property type="match status" value="1"/>
</dbReference>
<comment type="caution">
    <text evidence="10">The sequence shown here is derived from an EMBL/GenBank/DDBJ whole genome shotgun (WGS) entry which is preliminary data.</text>
</comment>
<feature type="transmembrane region" description="Helical" evidence="9">
    <location>
        <begin position="293"/>
        <end position="315"/>
    </location>
</feature>
<dbReference type="InterPro" id="IPR052157">
    <property type="entry name" value="BCAA_transport_permease"/>
</dbReference>
<dbReference type="EMBL" id="RBZU01000004">
    <property type="protein sequence ID" value="RKP55895.1"/>
    <property type="molecule type" value="Genomic_DNA"/>
</dbReference>
<proteinExistence type="inferred from homology"/>